<feature type="compositionally biased region" description="Basic and acidic residues" evidence="1">
    <location>
        <begin position="20"/>
        <end position="44"/>
    </location>
</feature>
<evidence type="ECO:0000256" key="1">
    <source>
        <dbReference type="SAM" id="MobiDB-lite"/>
    </source>
</evidence>
<name>J9G177_9ZZZZ</name>
<evidence type="ECO:0000313" key="2">
    <source>
        <dbReference type="EMBL" id="EJX00997.1"/>
    </source>
</evidence>
<reference evidence="2" key="1">
    <citation type="journal article" date="2012" name="PLoS ONE">
        <title>Gene sets for utilization of primary and secondary nutrition supplies in the distal gut of endangered iberian lynx.</title>
        <authorList>
            <person name="Alcaide M."/>
            <person name="Messina E."/>
            <person name="Richter M."/>
            <person name="Bargiela R."/>
            <person name="Peplies J."/>
            <person name="Huws S.A."/>
            <person name="Newbold C.J."/>
            <person name="Golyshin P.N."/>
            <person name="Simon M.A."/>
            <person name="Lopez G."/>
            <person name="Yakimov M.M."/>
            <person name="Ferrer M."/>
        </authorList>
    </citation>
    <scope>NUCLEOTIDE SEQUENCE</scope>
</reference>
<organism evidence="2">
    <name type="scientific">gut metagenome</name>
    <dbReference type="NCBI Taxonomy" id="749906"/>
    <lineage>
        <taxon>unclassified sequences</taxon>
        <taxon>metagenomes</taxon>
        <taxon>organismal metagenomes</taxon>
    </lineage>
</organism>
<feature type="region of interest" description="Disordered" evidence="1">
    <location>
        <begin position="20"/>
        <end position="60"/>
    </location>
</feature>
<comment type="caution">
    <text evidence="2">The sequence shown here is derived from an EMBL/GenBank/DDBJ whole genome shotgun (WGS) entry which is preliminary data.</text>
</comment>
<gene>
    <name evidence="2" type="ORF">EVA_10900</name>
</gene>
<proteinExistence type="predicted"/>
<accession>J9G177</accession>
<sequence length="60" mass="6438">MVRVPSLHYLPPGGFPLVLDRDGLGNVRDSDSDRRAGGRSDRSRSHVGGALGNARRVGVR</sequence>
<dbReference type="EMBL" id="AMCI01003139">
    <property type="protein sequence ID" value="EJX00997.1"/>
    <property type="molecule type" value="Genomic_DNA"/>
</dbReference>
<dbReference type="AlphaFoldDB" id="J9G177"/>
<protein>
    <submittedName>
        <fullName evidence="2">Uncharacterized protein</fullName>
    </submittedName>
</protein>